<feature type="transmembrane region" description="Helical" evidence="1">
    <location>
        <begin position="81"/>
        <end position="106"/>
    </location>
</feature>
<gene>
    <name evidence="2" type="ORF">SAMN04487989_10227</name>
</gene>
<dbReference type="STRING" id="649333.SAMN04487989_10227"/>
<keyword evidence="3" id="KW-1185">Reference proteome</keyword>
<evidence type="ECO:0000256" key="1">
    <source>
        <dbReference type="SAM" id="Phobius"/>
    </source>
</evidence>
<keyword evidence="1" id="KW-1133">Transmembrane helix</keyword>
<protein>
    <submittedName>
        <fullName evidence="2">Uncharacterized protein</fullName>
    </submittedName>
</protein>
<reference evidence="3" key="1">
    <citation type="submission" date="2016-10" db="EMBL/GenBank/DDBJ databases">
        <authorList>
            <person name="Varghese N."/>
            <person name="Submissions S."/>
        </authorList>
    </citation>
    <scope>NUCLEOTIDE SEQUENCE [LARGE SCALE GENOMIC DNA]</scope>
    <source>
        <strain evidence="3">DSM 23925</strain>
    </source>
</reference>
<evidence type="ECO:0000313" key="2">
    <source>
        <dbReference type="EMBL" id="SFN61406.1"/>
    </source>
</evidence>
<proteinExistence type="predicted"/>
<keyword evidence="1" id="KW-0472">Membrane</keyword>
<feature type="transmembrane region" description="Helical" evidence="1">
    <location>
        <begin position="49"/>
        <end position="69"/>
    </location>
</feature>
<keyword evidence="1" id="KW-0812">Transmembrane</keyword>
<accession>A0A1I5AFZ2</accession>
<organism evidence="2 3">
    <name type="scientific">Bizionia echini</name>
    <dbReference type="NCBI Taxonomy" id="649333"/>
    <lineage>
        <taxon>Bacteria</taxon>
        <taxon>Pseudomonadati</taxon>
        <taxon>Bacteroidota</taxon>
        <taxon>Flavobacteriia</taxon>
        <taxon>Flavobacteriales</taxon>
        <taxon>Flavobacteriaceae</taxon>
        <taxon>Bizionia</taxon>
    </lineage>
</organism>
<dbReference type="Proteomes" id="UP000198705">
    <property type="component" value="Unassembled WGS sequence"/>
</dbReference>
<feature type="transmembrane region" description="Helical" evidence="1">
    <location>
        <begin position="6"/>
        <end position="28"/>
    </location>
</feature>
<name>A0A1I5AFZ2_9FLAO</name>
<dbReference type="EMBL" id="FOVN01000002">
    <property type="protein sequence ID" value="SFN61406.1"/>
    <property type="molecule type" value="Genomic_DNA"/>
</dbReference>
<feature type="transmembrane region" description="Helical" evidence="1">
    <location>
        <begin position="118"/>
        <end position="137"/>
    </location>
</feature>
<evidence type="ECO:0000313" key="3">
    <source>
        <dbReference type="Proteomes" id="UP000198705"/>
    </source>
</evidence>
<sequence length="154" mass="17831">METSEFSVMLVFILFFYLVSLILLNRVIIYKGFKTFALKENEIKDKLPFLLAGNLSIFISLFILIKPLVNFISYQINNKESLFYVFSVCSIVFVLNVILLLISYILSKLLITFFIKANNVLIQAILWLVISTLLIVLTNEFYNLITSTDAFNIY</sequence>
<dbReference type="AlphaFoldDB" id="A0A1I5AFZ2"/>